<proteinExistence type="predicted"/>
<dbReference type="InterPro" id="IPR011055">
    <property type="entry name" value="Dup_hybrid_motif"/>
</dbReference>
<feature type="compositionally biased region" description="Pro residues" evidence="1">
    <location>
        <begin position="187"/>
        <end position="197"/>
    </location>
</feature>
<dbReference type="SMART" id="SM00257">
    <property type="entry name" value="LysM"/>
    <property type="match status" value="2"/>
</dbReference>
<dbReference type="InterPro" id="IPR016047">
    <property type="entry name" value="M23ase_b-sheet_dom"/>
</dbReference>
<dbReference type="PANTHER" id="PTHR21666">
    <property type="entry name" value="PEPTIDASE-RELATED"/>
    <property type="match status" value="1"/>
</dbReference>
<feature type="chain" id="PRO_5045137226" evidence="2">
    <location>
        <begin position="24"/>
        <end position="327"/>
    </location>
</feature>
<dbReference type="InterPro" id="IPR036779">
    <property type="entry name" value="LysM_dom_sf"/>
</dbReference>
<comment type="caution">
    <text evidence="4">The sequence shown here is derived from an EMBL/GenBank/DDBJ whole genome shotgun (WGS) entry which is preliminary data.</text>
</comment>
<dbReference type="Pfam" id="PF01476">
    <property type="entry name" value="LysM"/>
    <property type="match status" value="2"/>
</dbReference>
<feature type="domain" description="LysM" evidence="3">
    <location>
        <begin position="52"/>
        <end position="96"/>
    </location>
</feature>
<keyword evidence="5" id="KW-1185">Reference proteome</keyword>
<dbReference type="PROSITE" id="PS51257">
    <property type="entry name" value="PROKAR_LIPOPROTEIN"/>
    <property type="match status" value="1"/>
</dbReference>
<dbReference type="CDD" id="cd00118">
    <property type="entry name" value="LysM"/>
    <property type="match status" value="2"/>
</dbReference>
<dbReference type="RefSeq" id="WP_330197197.1">
    <property type="nucleotide sequence ID" value="NZ_JAZDRO010000007.1"/>
</dbReference>
<feature type="signal peptide" evidence="2">
    <location>
        <begin position="1"/>
        <end position="23"/>
    </location>
</feature>
<dbReference type="CDD" id="cd12797">
    <property type="entry name" value="M23_peptidase"/>
    <property type="match status" value="1"/>
</dbReference>
<dbReference type="PANTHER" id="PTHR21666:SF270">
    <property type="entry name" value="MUREIN HYDROLASE ACTIVATOR ENVC"/>
    <property type="match status" value="1"/>
</dbReference>
<evidence type="ECO:0000256" key="2">
    <source>
        <dbReference type="SAM" id="SignalP"/>
    </source>
</evidence>
<dbReference type="GO" id="GO:0016787">
    <property type="term" value="F:hydrolase activity"/>
    <property type="evidence" value="ECO:0007669"/>
    <property type="project" value="UniProtKB-KW"/>
</dbReference>
<dbReference type="SUPFAM" id="SSF51261">
    <property type="entry name" value="Duplicated hybrid motif"/>
    <property type="match status" value="1"/>
</dbReference>
<dbReference type="Gene3D" id="2.70.70.10">
    <property type="entry name" value="Glucose Permease (Domain IIA)"/>
    <property type="match status" value="1"/>
</dbReference>
<feature type="domain" description="LysM" evidence="3">
    <location>
        <begin position="100"/>
        <end position="144"/>
    </location>
</feature>
<accession>A0ABU7M1D5</accession>
<dbReference type="EC" id="3.4.24.-" evidence="4"/>
<dbReference type="PROSITE" id="PS51782">
    <property type="entry name" value="LYSM"/>
    <property type="match status" value="2"/>
</dbReference>
<protein>
    <submittedName>
        <fullName evidence="4">M23 family metallopeptidase</fullName>
        <ecNumber evidence="4">3.4.24.-</ecNumber>
    </submittedName>
</protein>
<feature type="region of interest" description="Disordered" evidence="1">
    <location>
        <begin position="143"/>
        <end position="204"/>
    </location>
</feature>
<gene>
    <name evidence="4" type="ORF">V0U35_13170</name>
</gene>
<organism evidence="4 5">
    <name type="scientific">Hyphobacterium marinum</name>
    <dbReference type="NCBI Taxonomy" id="3116574"/>
    <lineage>
        <taxon>Bacteria</taxon>
        <taxon>Pseudomonadati</taxon>
        <taxon>Pseudomonadota</taxon>
        <taxon>Alphaproteobacteria</taxon>
        <taxon>Maricaulales</taxon>
        <taxon>Maricaulaceae</taxon>
        <taxon>Hyphobacterium</taxon>
    </lineage>
</organism>
<dbReference type="Pfam" id="PF01551">
    <property type="entry name" value="Peptidase_M23"/>
    <property type="match status" value="1"/>
</dbReference>
<keyword evidence="4" id="KW-0378">Hydrolase</keyword>
<evidence type="ECO:0000313" key="5">
    <source>
        <dbReference type="Proteomes" id="UP001310692"/>
    </source>
</evidence>
<evidence type="ECO:0000313" key="4">
    <source>
        <dbReference type="EMBL" id="MEE2567629.1"/>
    </source>
</evidence>
<name>A0ABU7M1D5_9PROT</name>
<dbReference type="InterPro" id="IPR018392">
    <property type="entry name" value="LysM"/>
</dbReference>
<feature type="compositionally biased region" description="Low complexity" evidence="1">
    <location>
        <begin position="158"/>
        <end position="173"/>
    </location>
</feature>
<evidence type="ECO:0000256" key="1">
    <source>
        <dbReference type="SAM" id="MobiDB-lite"/>
    </source>
</evidence>
<dbReference type="Gene3D" id="3.10.350.10">
    <property type="entry name" value="LysM domain"/>
    <property type="match status" value="2"/>
</dbReference>
<keyword evidence="2" id="KW-0732">Signal</keyword>
<dbReference type="SUPFAM" id="SSF54106">
    <property type="entry name" value="LysM domain"/>
    <property type="match status" value="1"/>
</dbReference>
<dbReference type="EMBL" id="JAZDRO010000007">
    <property type="protein sequence ID" value="MEE2567629.1"/>
    <property type="molecule type" value="Genomic_DNA"/>
</dbReference>
<sequence length="327" mass="35220">MREMARISILVLAAVLLSACANRAPSSLARIDHRDLTRAPQQSYQPTCAPGSEYRVQPGDTASEIAEACDVSLRDLAAANGLSAPYTLRAGQVLRMPRPPVHVVQRGENLYRIGLRYGLDFRELAAHNGLRAPYEIEIGQELRLPNGAQPVRTASNDTPRTSRPSTSRPSTTTTPPPRQAPARSGPPTLPDNDPPPRASSGPVTFAWPLRGEVISEFGPKPDGRRNDGVNIRANEGDSIRASAAGQVVYAGNELAGYGELVLIRHEGGWVTAYAHNSRLRVSEGEQVTAGQIIAEAGSTGTVDSPQLHFEIRRNTTPEDPMRHLPGS</sequence>
<reference evidence="4 5" key="1">
    <citation type="submission" date="2024-01" db="EMBL/GenBank/DDBJ databases">
        <title>Hyphobacterium bacterium isolated from marine sediment.</title>
        <authorList>
            <person name="Zhao S."/>
        </authorList>
    </citation>
    <scope>NUCLEOTIDE SEQUENCE [LARGE SCALE GENOMIC DNA]</scope>
    <source>
        <strain evidence="4 5">Y60-23</strain>
    </source>
</reference>
<evidence type="ECO:0000259" key="3">
    <source>
        <dbReference type="PROSITE" id="PS51782"/>
    </source>
</evidence>
<dbReference type="Proteomes" id="UP001310692">
    <property type="component" value="Unassembled WGS sequence"/>
</dbReference>
<dbReference type="InterPro" id="IPR050570">
    <property type="entry name" value="Cell_wall_metabolism_enzyme"/>
</dbReference>